<dbReference type="Pfam" id="PF17853">
    <property type="entry name" value="GGDEF_2"/>
    <property type="match status" value="1"/>
</dbReference>
<keyword evidence="3" id="KW-1185">Reference proteome</keyword>
<accession>A0A387HCF4</accession>
<protein>
    <recommendedName>
        <fullName evidence="1">CdaR GGDEF-like domain-containing protein</fullName>
    </recommendedName>
</protein>
<evidence type="ECO:0000313" key="3">
    <source>
        <dbReference type="Proteomes" id="UP000271554"/>
    </source>
</evidence>
<name>A0A387HCF4_9ACTN</name>
<dbReference type="InterPro" id="IPR051448">
    <property type="entry name" value="CdaR-like_regulators"/>
</dbReference>
<dbReference type="PANTHER" id="PTHR33744">
    <property type="entry name" value="CARBOHYDRATE DIACID REGULATOR"/>
    <property type="match status" value="1"/>
</dbReference>
<dbReference type="EMBL" id="CP032698">
    <property type="protein sequence ID" value="AYG78318.1"/>
    <property type="molecule type" value="Genomic_DNA"/>
</dbReference>
<feature type="domain" description="CdaR GGDEF-like" evidence="1">
    <location>
        <begin position="116"/>
        <end position="233"/>
    </location>
</feature>
<dbReference type="PANTHER" id="PTHR33744:SF1">
    <property type="entry name" value="DNA-BINDING TRANSCRIPTIONAL ACTIVATOR ADER"/>
    <property type="match status" value="1"/>
</dbReference>
<dbReference type="KEGG" id="shun:DWB77_00425"/>
<gene>
    <name evidence="2" type="ORF">DWB77_00425</name>
</gene>
<dbReference type="InterPro" id="IPR041522">
    <property type="entry name" value="CdaR_GGDEF"/>
</dbReference>
<evidence type="ECO:0000313" key="2">
    <source>
        <dbReference type="EMBL" id="AYG78318.1"/>
    </source>
</evidence>
<organism evidence="2 3">
    <name type="scientific">Streptomyces hundungensis</name>
    <dbReference type="NCBI Taxonomy" id="1077946"/>
    <lineage>
        <taxon>Bacteria</taxon>
        <taxon>Bacillati</taxon>
        <taxon>Actinomycetota</taxon>
        <taxon>Actinomycetes</taxon>
        <taxon>Kitasatosporales</taxon>
        <taxon>Streptomycetaceae</taxon>
        <taxon>Streptomyces</taxon>
    </lineage>
</organism>
<evidence type="ECO:0000259" key="1">
    <source>
        <dbReference type="Pfam" id="PF17853"/>
    </source>
</evidence>
<dbReference type="AlphaFoldDB" id="A0A387HCF4"/>
<dbReference type="Proteomes" id="UP000271554">
    <property type="component" value="Chromosome"/>
</dbReference>
<reference evidence="2 3" key="1">
    <citation type="submission" date="2018-10" db="EMBL/GenBank/DDBJ databases">
        <title>Relationship between Morphology and Antimicrobial Activity in Streptomyces.</title>
        <authorList>
            <person name="Kang H.J."/>
            <person name="Kim S.B."/>
        </authorList>
    </citation>
    <scope>NUCLEOTIDE SEQUENCE [LARGE SCALE GENOMIC DNA]</scope>
    <source>
        <strain evidence="2 3">BH38</strain>
    </source>
</reference>
<sequence length="255" mass="27931">MAGRDISEDYLDGYDRILSEVGATGRRLTRDELESRRVLGERAAKAGHGLRAVVRQHLAMTRAACPDLPRASFGRVLSALDQVVDALAEGHERAQLLALRHEEAARREFIDDLLYGRSDPGTLAERAECFGLLLSHTHAVAVAAGPEAYDDAHPVTQSVERALFGRFGNRRILYVTKDGRLVCIAPADQDEVLLNFAKQAHAVTDGGRVAIGRPQPGTGGVAHSYEEALNTLDLAQRMNLDDRYCEPRTCSSSRF</sequence>
<proteinExistence type="predicted"/>